<reference evidence="11 12" key="1">
    <citation type="submission" date="2016-10" db="EMBL/GenBank/DDBJ databases">
        <authorList>
            <person name="Varghese N."/>
            <person name="Submissions S."/>
        </authorList>
    </citation>
    <scope>NUCLEOTIDE SEQUENCE [LARGE SCALE GENOMIC DNA]</scope>
    <source>
        <strain evidence="11 12">NLAE-zl-C224</strain>
    </source>
</reference>
<dbReference type="Pfam" id="PF16916">
    <property type="entry name" value="ZT_dimer"/>
    <property type="match status" value="1"/>
</dbReference>
<dbReference type="InterPro" id="IPR036837">
    <property type="entry name" value="Cation_efflux_CTD_sf"/>
</dbReference>
<comment type="similarity">
    <text evidence="2">Belongs to the cation diffusion facilitator (CDF) transporter (TC 2.A.4) family.</text>
</comment>
<dbReference type="RefSeq" id="WP_089863374.1">
    <property type="nucleotide sequence ID" value="NZ_CP173238.1"/>
</dbReference>
<feature type="transmembrane region" description="Helical" evidence="7">
    <location>
        <begin position="98"/>
        <end position="116"/>
    </location>
</feature>
<reference evidence="10 13" key="2">
    <citation type="submission" date="2020-05" db="EMBL/GenBank/DDBJ databases">
        <title>Draft genome sequence of Clostridium cochlearium strain AGROS13 isolated from a sheep dairy farm in New Zealand.</title>
        <authorList>
            <person name="Gupta T.B."/>
            <person name="Jauregui R."/>
            <person name="Risson A.N."/>
            <person name="Brightwell G."/>
            <person name="Maclean P."/>
        </authorList>
    </citation>
    <scope>NUCLEOTIDE SEQUENCE [LARGE SCALE GENOMIC DNA]</scope>
    <source>
        <strain evidence="10 13">AGROS13</strain>
    </source>
</reference>
<dbReference type="Proteomes" id="UP000528432">
    <property type="component" value="Unassembled WGS sequence"/>
</dbReference>
<feature type="domain" description="Cation efflux protein cytoplasmic" evidence="9">
    <location>
        <begin position="228"/>
        <end position="304"/>
    </location>
</feature>
<gene>
    <name evidence="10" type="ORF">HMJ28_02190</name>
    <name evidence="11" type="ORF">SAMN05216497_10247</name>
</gene>
<dbReference type="AlphaFoldDB" id="A0A1G9FM41"/>
<dbReference type="Gene3D" id="3.30.70.1350">
    <property type="entry name" value="Cation efflux protein, cytoplasmic domain"/>
    <property type="match status" value="1"/>
</dbReference>
<dbReference type="InterPro" id="IPR002524">
    <property type="entry name" value="Cation_efflux"/>
</dbReference>
<organism evidence="10 13">
    <name type="scientific">Clostridium cochlearium</name>
    <dbReference type="NCBI Taxonomy" id="1494"/>
    <lineage>
        <taxon>Bacteria</taxon>
        <taxon>Bacillati</taxon>
        <taxon>Bacillota</taxon>
        <taxon>Clostridia</taxon>
        <taxon>Eubacteriales</taxon>
        <taxon>Clostridiaceae</taxon>
        <taxon>Clostridium</taxon>
    </lineage>
</organism>
<dbReference type="Gene3D" id="1.20.1510.10">
    <property type="entry name" value="Cation efflux protein transmembrane domain"/>
    <property type="match status" value="1"/>
</dbReference>
<dbReference type="STRING" id="1494.SAMN05216497_10247"/>
<evidence type="ECO:0000256" key="4">
    <source>
        <dbReference type="ARBA" id="ARBA00022692"/>
    </source>
</evidence>
<comment type="subcellular location">
    <subcellularLocation>
        <location evidence="1">Membrane</location>
        <topology evidence="1">Multi-pass membrane protein</topology>
    </subcellularLocation>
</comment>
<sequence>MISKFLVKTFIKDFKNIEDKKVRNSYGFLGSIVGIISNTLLFIIKILVGIISNSISVTADAFNNLSDVASSVITLIGFKLSSKPADKEHPFGHGRIEYISALIVSFMVMLVGFEFVKTSYNRIVNPVAINFQLIPFILIILSILIKIWLSRFNKYIGDSINSSALQASSFDALSDVITSSCVALSLVLSKWISLPIDGYIGIIVSLFIMYSGYTLIKETLNPLLGEAPDPKLVKNIIDEILKYPYITGVHDLIVHNYGPGRCLASLHAEVPDNLPVVDIHEVIDRAEKEISEKLNLELVIHMDPINTDNEEVNSLQKEVEKILLKYPTIKSFHDFRVVGSGEVKNLIFDIVIDYSVPFTNELQENLKKDISEDIKKIHASYNTIITIDRDFTHI</sequence>
<evidence type="ECO:0000256" key="2">
    <source>
        <dbReference type="ARBA" id="ARBA00008114"/>
    </source>
</evidence>
<feature type="transmembrane region" description="Helical" evidence="7">
    <location>
        <begin position="198"/>
        <end position="216"/>
    </location>
</feature>
<dbReference type="SUPFAM" id="SSF160240">
    <property type="entry name" value="Cation efflux protein cytoplasmic domain-like"/>
    <property type="match status" value="2"/>
</dbReference>
<dbReference type="PANTHER" id="PTHR43840">
    <property type="entry name" value="MITOCHONDRIAL METAL TRANSPORTER 1-RELATED"/>
    <property type="match status" value="1"/>
</dbReference>
<dbReference type="GO" id="GO:0016020">
    <property type="term" value="C:membrane"/>
    <property type="evidence" value="ECO:0007669"/>
    <property type="project" value="UniProtKB-SubCell"/>
</dbReference>
<evidence type="ECO:0000313" key="13">
    <source>
        <dbReference type="Proteomes" id="UP000528432"/>
    </source>
</evidence>
<dbReference type="InterPro" id="IPR050291">
    <property type="entry name" value="CDF_Transporter"/>
</dbReference>
<accession>A0A1G9FM41</accession>
<evidence type="ECO:0000313" key="10">
    <source>
        <dbReference type="EMBL" id="NOH15213.1"/>
    </source>
</evidence>
<feature type="transmembrane region" description="Helical" evidence="7">
    <location>
        <begin position="128"/>
        <end position="149"/>
    </location>
</feature>
<evidence type="ECO:0000313" key="11">
    <source>
        <dbReference type="EMBL" id="SDK89439.1"/>
    </source>
</evidence>
<dbReference type="SUPFAM" id="SSF161111">
    <property type="entry name" value="Cation efflux protein transmembrane domain-like"/>
    <property type="match status" value="1"/>
</dbReference>
<dbReference type="InterPro" id="IPR058533">
    <property type="entry name" value="Cation_efflux_TM"/>
</dbReference>
<evidence type="ECO:0000313" key="12">
    <source>
        <dbReference type="Proteomes" id="UP000198811"/>
    </source>
</evidence>
<dbReference type="FunFam" id="1.20.1510.10:FF:000006">
    <property type="entry name" value="Divalent cation efflux transporter"/>
    <property type="match status" value="1"/>
</dbReference>
<dbReference type="NCBIfam" id="TIGR01297">
    <property type="entry name" value="CDF"/>
    <property type="match status" value="1"/>
</dbReference>
<dbReference type="InterPro" id="IPR027470">
    <property type="entry name" value="Cation_efflux_CTD"/>
</dbReference>
<evidence type="ECO:0000259" key="8">
    <source>
        <dbReference type="Pfam" id="PF01545"/>
    </source>
</evidence>
<feature type="domain" description="Cation efflux protein transmembrane" evidence="8">
    <location>
        <begin position="32"/>
        <end position="224"/>
    </location>
</feature>
<evidence type="ECO:0000256" key="5">
    <source>
        <dbReference type="ARBA" id="ARBA00022989"/>
    </source>
</evidence>
<dbReference type="OrthoDB" id="9806522at2"/>
<dbReference type="InterPro" id="IPR027469">
    <property type="entry name" value="Cation_efflux_TMD_sf"/>
</dbReference>
<evidence type="ECO:0000256" key="7">
    <source>
        <dbReference type="SAM" id="Phobius"/>
    </source>
</evidence>
<feature type="transmembrane region" description="Helical" evidence="7">
    <location>
        <begin position="26"/>
        <end position="55"/>
    </location>
</feature>
<keyword evidence="6 7" id="KW-0472">Membrane</keyword>
<keyword evidence="12" id="KW-1185">Reference proteome</keyword>
<dbReference type="Proteomes" id="UP000198811">
    <property type="component" value="Unassembled WGS sequence"/>
</dbReference>
<keyword evidence="3" id="KW-0813">Transport</keyword>
<dbReference type="EMBL" id="FNGL01000002">
    <property type="protein sequence ID" value="SDK89439.1"/>
    <property type="molecule type" value="Genomic_DNA"/>
</dbReference>
<keyword evidence="4 7" id="KW-0812">Transmembrane</keyword>
<dbReference type="PANTHER" id="PTHR43840:SF15">
    <property type="entry name" value="MITOCHONDRIAL METAL TRANSPORTER 1-RELATED"/>
    <property type="match status" value="1"/>
</dbReference>
<evidence type="ECO:0000256" key="1">
    <source>
        <dbReference type="ARBA" id="ARBA00004141"/>
    </source>
</evidence>
<dbReference type="EMBL" id="JABFIF010000002">
    <property type="protein sequence ID" value="NOH15213.1"/>
    <property type="molecule type" value="Genomic_DNA"/>
</dbReference>
<dbReference type="Pfam" id="PF01545">
    <property type="entry name" value="Cation_efflux"/>
    <property type="match status" value="1"/>
</dbReference>
<comment type="caution">
    <text evidence="10">The sequence shown here is derived from an EMBL/GenBank/DDBJ whole genome shotgun (WGS) entry which is preliminary data.</text>
</comment>
<evidence type="ECO:0000259" key="9">
    <source>
        <dbReference type="Pfam" id="PF16916"/>
    </source>
</evidence>
<keyword evidence="5 7" id="KW-1133">Transmembrane helix</keyword>
<dbReference type="GO" id="GO:0008324">
    <property type="term" value="F:monoatomic cation transmembrane transporter activity"/>
    <property type="evidence" value="ECO:0007669"/>
    <property type="project" value="InterPro"/>
</dbReference>
<evidence type="ECO:0000256" key="3">
    <source>
        <dbReference type="ARBA" id="ARBA00022448"/>
    </source>
</evidence>
<protein>
    <submittedName>
        <fullName evidence="11">Cation diffusion facilitator family transporter</fullName>
    </submittedName>
    <submittedName>
        <fullName evidence="10">Cation transporter</fullName>
    </submittedName>
</protein>
<name>A0A1G9FM41_CLOCO</name>
<evidence type="ECO:0000256" key="6">
    <source>
        <dbReference type="ARBA" id="ARBA00023136"/>
    </source>
</evidence>
<proteinExistence type="inferred from homology"/>